<keyword evidence="7 14" id="KW-0812">Transmembrane</keyword>
<evidence type="ECO:0000313" key="17">
    <source>
        <dbReference type="EMBL" id="PRY49930.1"/>
    </source>
</evidence>
<dbReference type="GO" id="GO:0009252">
    <property type="term" value="P:peptidoglycan biosynthetic process"/>
    <property type="evidence" value="ECO:0007669"/>
    <property type="project" value="UniProtKB-KW"/>
</dbReference>
<gene>
    <name evidence="17" type="ORF">B0I27_110104</name>
</gene>
<evidence type="ECO:0000256" key="14">
    <source>
        <dbReference type="SAM" id="Phobius"/>
    </source>
</evidence>
<evidence type="ECO:0000256" key="7">
    <source>
        <dbReference type="ARBA" id="ARBA00022692"/>
    </source>
</evidence>
<accession>A0A2T0TWB4</accession>
<dbReference type="AlphaFoldDB" id="A0A2T0TWB4"/>
<sequence>MNSLFQRKYVVQGIFIVIALILLSRLFYIQVIDKSYFLSANNNVIRKVTIYPARGVIYDRKGRILVQNEPVYDLMVVPREVKPFDTLEFIKLINLDKKGFYQRFNKARSYSPYRASVFEKQLSAHTFASFQEKLTKFPGFYVQKRSVRRYPDTIASQFFGYINEVVESDIKRSGGYYKAGDYIGRTGVEKSYEELLRGQRGVENQMVDAFNRPKGHFADGAYDTLAVTGKKLISSLDRDLQRLGEKLMHNKIGSIVAIEPSTGEILAFVSSPGYDPNLMVGRDKGNNYMKLLRNPHKPLFIRPTMAEYPPGSIFKVVNALVAQQMGKINAETRFYCPGAYYYGRRGKMGCTHMHGSTSLIESIQYSCNTYYGYIYNRMVDHSGMRSVNGYRKWHDAVTRFGIGSKLGVDLPNERKGILPTAEFYTKHFKSDKWTSGYNISLSIGQGEIGMTPLQMANVVATVANRGFYYTPHLIRGIGEDHVVKPEYTKKNSAGVDARYYDPVIEGMSRAVNAPGGTAYPIAQVPGFEACGKTGTVQNPHGENHSVFFAFAPRNNPKIAVAVMVENAGYGATWSAPIASLIMEQYLTDTIKRPKYYTERLYNANLLPGAKPKPRPVQRPKVDSLPKVELKPVEQITPTLTTTND</sequence>
<evidence type="ECO:0000256" key="8">
    <source>
        <dbReference type="ARBA" id="ARBA00022801"/>
    </source>
</evidence>
<dbReference type="GO" id="GO:0009002">
    <property type="term" value="F:serine-type D-Ala-D-Ala carboxypeptidase activity"/>
    <property type="evidence" value="ECO:0007669"/>
    <property type="project" value="InterPro"/>
</dbReference>
<dbReference type="Gene3D" id="3.30.1390.30">
    <property type="entry name" value="Penicillin-binding protein 2a, domain 3"/>
    <property type="match status" value="1"/>
</dbReference>
<comment type="caution">
    <text evidence="17">The sequence shown here is derived from an EMBL/GenBank/DDBJ whole genome shotgun (WGS) entry which is preliminary data.</text>
</comment>
<feature type="domain" description="Penicillin-binding protein dimerisation" evidence="16">
    <location>
        <begin position="50"/>
        <end position="213"/>
    </location>
</feature>
<keyword evidence="5" id="KW-0121">Carboxypeptidase</keyword>
<evidence type="ECO:0000256" key="3">
    <source>
        <dbReference type="ARBA" id="ARBA00022475"/>
    </source>
</evidence>
<comment type="subcellular location">
    <subcellularLocation>
        <location evidence="2">Cell membrane</location>
    </subcellularLocation>
    <subcellularLocation>
        <location evidence="1">Membrane</location>
        <topology evidence="1">Single-pass membrane protein</topology>
    </subcellularLocation>
</comment>
<dbReference type="InterPro" id="IPR001460">
    <property type="entry name" value="PCN-bd_Tpept"/>
</dbReference>
<dbReference type="Gene3D" id="3.40.710.10">
    <property type="entry name" value="DD-peptidase/beta-lactamase superfamily"/>
    <property type="match status" value="1"/>
</dbReference>
<dbReference type="InterPro" id="IPR005311">
    <property type="entry name" value="PBP_dimer"/>
</dbReference>
<evidence type="ECO:0000313" key="18">
    <source>
        <dbReference type="Proteomes" id="UP000238034"/>
    </source>
</evidence>
<dbReference type="GO" id="GO:0008360">
    <property type="term" value="P:regulation of cell shape"/>
    <property type="evidence" value="ECO:0007669"/>
    <property type="project" value="UniProtKB-KW"/>
</dbReference>
<evidence type="ECO:0000256" key="5">
    <source>
        <dbReference type="ARBA" id="ARBA00022645"/>
    </source>
</evidence>
<dbReference type="GO" id="GO:0071555">
    <property type="term" value="P:cell wall organization"/>
    <property type="evidence" value="ECO:0007669"/>
    <property type="project" value="UniProtKB-KW"/>
</dbReference>
<dbReference type="Gene3D" id="3.90.1310.10">
    <property type="entry name" value="Penicillin-binding protein 2a (Domain 2)"/>
    <property type="match status" value="1"/>
</dbReference>
<dbReference type="GO" id="GO:0071972">
    <property type="term" value="F:peptidoglycan L,D-transpeptidase activity"/>
    <property type="evidence" value="ECO:0007669"/>
    <property type="project" value="TreeGrafter"/>
</dbReference>
<reference evidence="17 18" key="1">
    <citation type="submission" date="2018-03" db="EMBL/GenBank/DDBJ databases">
        <title>Genomic Encyclopedia of Type Strains, Phase III (KMG-III): the genomes of soil and plant-associated and newly described type strains.</title>
        <authorList>
            <person name="Whitman W."/>
        </authorList>
    </citation>
    <scope>NUCLEOTIDE SEQUENCE [LARGE SCALE GENOMIC DNA]</scope>
    <source>
        <strain evidence="17 18">CGMCC 1.9313</strain>
    </source>
</reference>
<dbReference type="InterPro" id="IPR012338">
    <property type="entry name" value="Beta-lactam/transpept-like"/>
</dbReference>
<keyword evidence="3" id="KW-1003">Cell membrane</keyword>
<evidence type="ECO:0000256" key="13">
    <source>
        <dbReference type="ARBA" id="ARBA00023316"/>
    </source>
</evidence>
<name>A0A2T0TWB4_9SPHI</name>
<protein>
    <submittedName>
        <fullName evidence="17">Penicillin-binding protein 2</fullName>
    </submittedName>
</protein>
<evidence type="ECO:0000256" key="6">
    <source>
        <dbReference type="ARBA" id="ARBA00022670"/>
    </source>
</evidence>
<evidence type="ECO:0000256" key="4">
    <source>
        <dbReference type="ARBA" id="ARBA00022519"/>
    </source>
</evidence>
<dbReference type="InterPro" id="IPR050515">
    <property type="entry name" value="Beta-lactam/transpept"/>
</dbReference>
<evidence type="ECO:0000256" key="9">
    <source>
        <dbReference type="ARBA" id="ARBA00022960"/>
    </source>
</evidence>
<evidence type="ECO:0000256" key="10">
    <source>
        <dbReference type="ARBA" id="ARBA00022984"/>
    </source>
</evidence>
<dbReference type="Pfam" id="PF00905">
    <property type="entry name" value="Transpeptidase"/>
    <property type="match status" value="1"/>
</dbReference>
<dbReference type="SUPFAM" id="SSF56601">
    <property type="entry name" value="beta-lactamase/transpeptidase-like"/>
    <property type="match status" value="1"/>
</dbReference>
<dbReference type="OrthoDB" id="9766847at2"/>
<dbReference type="GO" id="GO:0008658">
    <property type="term" value="F:penicillin binding"/>
    <property type="evidence" value="ECO:0007669"/>
    <property type="project" value="InterPro"/>
</dbReference>
<keyword evidence="11 14" id="KW-1133">Transmembrane helix</keyword>
<dbReference type="Proteomes" id="UP000238034">
    <property type="component" value="Unassembled WGS sequence"/>
</dbReference>
<dbReference type="PANTHER" id="PTHR30627:SF2">
    <property type="entry name" value="PEPTIDOGLYCAN D,D-TRANSPEPTIDASE MRDA"/>
    <property type="match status" value="1"/>
</dbReference>
<organism evidence="17 18">
    <name type="scientific">Arcticibacter pallidicorallinus</name>
    <dbReference type="NCBI Taxonomy" id="1259464"/>
    <lineage>
        <taxon>Bacteria</taxon>
        <taxon>Pseudomonadati</taxon>
        <taxon>Bacteroidota</taxon>
        <taxon>Sphingobacteriia</taxon>
        <taxon>Sphingobacteriales</taxon>
        <taxon>Sphingobacteriaceae</taxon>
        <taxon>Arcticibacter</taxon>
    </lineage>
</organism>
<keyword evidence="18" id="KW-1185">Reference proteome</keyword>
<keyword evidence="9" id="KW-0133">Cell shape</keyword>
<evidence type="ECO:0000256" key="11">
    <source>
        <dbReference type="ARBA" id="ARBA00022989"/>
    </source>
</evidence>
<dbReference type="SUPFAM" id="SSF56519">
    <property type="entry name" value="Penicillin binding protein dimerisation domain"/>
    <property type="match status" value="1"/>
</dbReference>
<keyword evidence="12 14" id="KW-0472">Membrane</keyword>
<dbReference type="EMBL" id="PVTH01000010">
    <property type="protein sequence ID" value="PRY49930.1"/>
    <property type="molecule type" value="Genomic_DNA"/>
</dbReference>
<keyword evidence="13" id="KW-0961">Cell wall biogenesis/degradation</keyword>
<keyword evidence="8" id="KW-0378">Hydrolase</keyword>
<dbReference type="Pfam" id="PF03717">
    <property type="entry name" value="PBP_dimer"/>
    <property type="match status" value="1"/>
</dbReference>
<evidence type="ECO:0000259" key="16">
    <source>
        <dbReference type="Pfam" id="PF03717"/>
    </source>
</evidence>
<dbReference type="InterPro" id="IPR036138">
    <property type="entry name" value="PBP_dimer_sf"/>
</dbReference>
<dbReference type="FunFam" id="3.40.710.10:FF:000024">
    <property type="entry name" value="Penicillin-binding protein 2"/>
    <property type="match status" value="1"/>
</dbReference>
<dbReference type="PANTHER" id="PTHR30627">
    <property type="entry name" value="PEPTIDOGLYCAN D,D-TRANSPEPTIDASE"/>
    <property type="match status" value="1"/>
</dbReference>
<dbReference type="GO" id="GO:0005886">
    <property type="term" value="C:plasma membrane"/>
    <property type="evidence" value="ECO:0007669"/>
    <property type="project" value="UniProtKB-SubCell"/>
</dbReference>
<dbReference type="GO" id="GO:0006508">
    <property type="term" value="P:proteolysis"/>
    <property type="evidence" value="ECO:0007669"/>
    <property type="project" value="UniProtKB-KW"/>
</dbReference>
<keyword evidence="6" id="KW-0645">Protease</keyword>
<feature type="transmembrane region" description="Helical" evidence="14">
    <location>
        <begin position="9"/>
        <end position="28"/>
    </location>
</feature>
<keyword evidence="10" id="KW-0573">Peptidoglycan synthesis</keyword>
<evidence type="ECO:0000259" key="15">
    <source>
        <dbReference type="Pfam" id="PF00905"/>
    </source>
</evidence>
<evidence type="ECO:0000256" key="12">
    <source>
        <dbReference type="ARBA" id="ARBA00023136"/>
    </source>
</evidence>
<dbReference type="NCBIfam" id="TIGR03423">
    <property type="entry name" value="pbp2_mrdA"/>
    <property type="match status" value="1"/>
</dbReference>
<evidence type="ECO:0000256" key="1">
    <source>
        <dbReference type="ARBA" id="ARBA00004167"/>
    </source>
</evidence>
<keyword evidence="4" id="KW-0997">Cell inner membrane</keyword>
<feature type="domain" description="Penicillin-binding protein transpeptidase" evidence="15">
    <location>
        <begin position="253"/>
        <end position="583"/>
    </location>
</feature>
<dbReference type="InterPro" id="IPR017790">
    <property type="entry name" value="Penicillin-binding_protein_2"/>
</dbReference>
<evidence type="ECO:0000256" key="2">
    <source>
        <dbReference type="ARBA" id="ARBA00004236"/>
    </source>
</evidence>
<dbReference type="RefSeq" id="WP_106294732.1">
    <property type="nucleotide sequence ID" value="NZ_PVTH01000010.1"/>
</dbReference>
<proteinExistence type="predicted"/>